<dbReference type="AlphaFoldDB" id="A0A167XL89"/>
<name>A0A167XL89_9AGAM</name>
<feature type="non-terminal residue" evidence="1">
    <location>
        <position position="69"/>
    </location>
</feature>
<protein>
    <submittedName>
        <fullName evidence="1">Uncharacterized protein</fullName>
    </submittedName>
</protein>
<gene>
    <name evidence="1" type="ORF">FIBSPDRAFT_875594</name>
</gene>
<accession>A0A167XL89</accession>
<dbReference type="EMBL" id="KV417754">
    <property type="protein sequence ID" value="KZP07334.1"/>
    <property type="molecule type" value="Genomic_DNA"/>
</dbReference>
<evidence type="ECO:0000313" key="2">
    <source>
        <dbReference type="Proteomes" id="UP000076532"/>
    </source>
</evidence>
<evidence type="ECO:0000313" key="1">
    <source>
        <dbReference type="EMBL" id="KZP07334.1"/>
    </source>
</evidence>
<keyword evidence="2" id="KW-1185">Reference proteome</keyword>
<organism evidence="1 2">
    <name type="scientific">Athelia psychrophila</name>
    <dbReference type="NCBI Taxonomy" id="1759441"/>
    <lineage>
        <taxon>Eukaryota</taxon>
        <taxon>Fungi</taxon>
        <taxon>Dikarya</taxon>
        <taxon>Basidiomycota</taxon>
        <taxon>Agaricomycotina</taxon>
        <taxon>Agaricomycetes</taxon>
        <taxon>Agaricomycetidae</taxon>
        <taxon>Atheliales</taxon>
        <taxon>Atheliaceae</taxon>
        <taxon>Athelia</taxon>
    </lineage>
</organism>
<reference evidence="1 2" key="1">
    <citation type="journal article" date="2016" name="Mol. Biol. Evol.">
        <title>Comparative Genomics of Early-Diverging Mushroom-Forming Fungi Provides Insights into the Origins of Lignocellulose Decay Capabilities.</title>
        <authorList>
            <person name="Nagy L.G."/>
            <person name="Riley R."/>
            <person name="Tritt A."/>
            <person name="Adam C."/>
            <person name="Daum C."/>
            <person name="Floudas D."/>
            <person name="Sun H."/>
            <person name="Yadav J.S."/>
            <person name="Pangilinan J."/>
            <person name="Larsson K.H."/>
            <person name="Matsuura K."/>
            <person name="Barry K."/>
            <person name="Labutti K."/>
            <person name="Kuo R."/>
            <person name="Ohm R.A."/>
            <person name="Bhattacharya S.S."/>
            <person name="Shirouzu T."/>
            <person name="Yoshinaga Y."/>
            <person name="Martin F.M."/>
            <person name="Grigoriev I.V."/>
            <person name="Hibbett D.S."/>
        </authorList>
    </citation>
    <scope>NUCLEOTIDE SEQUENCE [LARGE SCALE GENOMIC DNA]</scope>
    <source>
        <strain evidence="1 2">CBS 109695</strain>
    </source>
</reference>
<dbReference type="Proteomes" id="UP000076532">
    <property type="component" value="Unassembled WGS sequence"/>
</dbReference>
<sequence>MRNKARLPKLEARHLQAPAELDVIEADNNKEAGGVHTCGDHDSTHNLRVKSARHAQRLRDFLKAIYYLT</sequence>
<proteinExistence type="predicted"/>